<protein>
    <submittedName>
        <fullName evidence="6">Beta-glucosidase</fullName>
        <ecNumber evidence="6">3.2.1.21</ecNumber>
    </submittedName>
</protein>
<dbReference type="Pfam" id="PF01915">
    <property type="entry name" value="Glyco_hydro_3_C"/>
    <property type="match status" value="1"/>
</dbReference>
<feature type="domain" description="PA14" evidence="5">
    <location>
        <begin position="459"/>
        <end position="600"/>
    </location>
</feature>
<dbReference type="Gene3D" id="2.60.40.10">
    <property type="entry name" value="Immunoglobulins"/>
    <property type="match status" value="1"/>
</dbReference>
<dbReference type="InterPro" id="IPR011658">
    <property type="entry name" value="PA14_dom"/>
</dbReference>
<gene>
    <name evidence="6" type="ORF">GGR06_002474</name>
</gene>
<dbReference type="SUPFAM" id="SSF51445">
    <property type="entry name" value="(Trans)glycosidases"/>
    <property type="match status" value="1"/>
</dbReference>
<accession>A0A840D1J0</accession>
<dbReference type="PRINTS" id="PR00133">
    <property type="entry name" value="GLHYDRLASE3"/>
</dbReference>
<comment type="caution">
    <text evidence="6">The sequence shown here is derived from an EMBL/GenBank/DDBJ whole genome shotgun (WGS) entry which is preliminary data.</text>
</comment>
<dbReference type="InterPro" id="IPR054850">
    <property type="entry name" value="Xylosidase_Xyl3A"/>
</dbReference>
<dbReference type="InterPro" id="IPR013783">
    <property type="entry name" value="Ig-like_fold"/>
</dbReference>
<evidence type="ECO:0000259" key="5">
    <source>
        <dbReference type="PROSITE" id="PS51820"/>
    </source>
</evidence>
<dbReference type="InterPro" id="IPR036962">
    <property type="entry name" value="Glyco_hydro_3_N_sf"/>
</dbReference>
<sequence>MKRQWMTVCGIAIFACTMQAQSNLSTPHPYQNTKLTAEQRADDLLPRLTLEEKVALMQNNSPAIPRLGIKPYEWWNEALHGVARAGLATVFPQAIGMAASFNDELLYRVFDAVSDEARAKNRRFNEGGTYKRYQGLTMWTPNVNIFRDPRWGRGQETYGEDPYLASRMGMAVVKGLQGPADAEYDKLHACAKHFAVHSGPEWNRHSFNAENIAPRDLWETYLPAFKDLVQKADVKEVMCAYNRFEGDPCCGSKQLLMQILRKDWGFKGLVVSDCGAISDFYSPKKHFTHPDAASASAAAVWSGTDVECGGSYSSLTEAVEKGLITEEQINVSVRRLLTARFQLGEMNEKHPWSQIPYSIVDCPKHQELALKMAHETLVLLQNKNQVLPLNKKQKIAVIGPNANDSVMQWGNYNGFPSQTSTLLKAIQQRIPASQIIYVPACGLTEDMTLHSLFNQCRIDGKDGFSAVYWNNRDYTGEIAATDQLTTPFHFSGQGNTAFAPGVNLKDFTAIYRSTFRPQESGSAAFRFMTNGGVTLRINGETVAEKTNVKNPEDLYKFDYKSGQIYEIELTFIQVKDGPFLNFDLAEERPVDIPVLLSQIKEADVVLFAGGISALLEGESMSVSAPGFKGGDRLNIELPDVQRKVLNALKKAGKKVVFVNYSGSAMAMVPETNSCDAIVQAWYPGQAGGTAVADVLYGDYNPAGRLPVTFYKHTKQLPDYEDYSMKNRTYRFMKEEPLFPFGYGLSYTKFTYGKAKADRSTLAANQKLTLHIPVKNIGPRDGEEVVQVYLRRPADKEGPSKALRAFQRVNIAKGTTQTVVIELPYENFEWFDTATNTMRTLKGNYEILYGSSSKDKDLQSLNISIQ</sequence>
<keyword evidence="3 6" id="KW-0378">Hydrolase</keyword>
<dbReference type="Proteomes" id="UP000560658">
    <property type="component" value="Unassembled WGS sequence"/>
</dbReference>
<dbReference type="InterPro" id="IPR002772">
    <property type="entry name" value="Glyco_hydro_3_C"/>
</dbReference>
<evidence type="ECO:0000256" key="4">
    <source>
        <dbReference type="SAM" id="SignalP"/>
    </source>
</evidence>
<dbReference type="InterPro" id="IPR036881">
    <property type="entry name" value="Glyco_hydro_3_C_sf"/>
</dbReference>
<dbReference type="RefSeq" id="WP_044159948.1">
    <property type="nucleotide sequence ID" value="NZ_JACIER010000009.1"/>
</dbReference>
<proteinExistence type="inferred from homology"/>
<dbReference type="Gene3D" id="3.40.50.1700">
    <property type="entry name" value="Glycoside hydrolase family 3 C-terminal domain"/>
    <property type="match status" value="2"/>
</dbReference>
<evidence type="ECO:0000256" key="3">
    <source>
        <dbReference type="ARBA" id="ARBA00022801"/>
    </source>
</evidence>
<organism evidence="6 7">
    <name type="scientific">Bacteroides reticulotermitis</name>
    <dbReference type="NCBI Taxonomy" id="1133319"/>
    <lineage>
        <taxon>Bacteria</taxon>
        <taxon>Pseudomonadati</taxon>
        <taxon>Bacteroidota</taxon>
        <taxon>Bacteroidia</taxon>
        <taxon>Bacteroidales</taxon>
        <taxon>Bacteroidaceae</taxon>
        <taxon>Bacteroides</taxon>
    </lineage>
</organism>
<name>A0A840D1J0_9BACE</name>
<reference evidence="6" key="1">
    <citation type="submission" date="2020-08" db="EMBL/GenBank/DDBJ databases">
        <title>Genomic Encyclopedia of Type Strains, Phase IV (KMG-IV): sequencing the most valuable type-strain genomes for metagenomic binning, comparative biology and taxonomic classification.</title>
        <authorList>
            <person name="Goeker M."/>
        </authorList>
    </citation>
    <scope>NUCLEOTIDE SEQUENCE [LARGE SCALE GENOMIC DNA]</scope>
    <source>
        <strain evidence="6">DSM 105720</strain>
    </source>
</reference>
<dbReference type="GO" id="GO:0008422">
    <property type="term" value="F:beta-glucosidase activity"/>
    <property type="evidence" value="ECO:0007669"/>
    <property type="project" value="UniProtKB-EC"/>
</dbReference>
<dbReference type="InterPro" id="IPR001764">
    <property type="entry name" value="Glyco_hydro_3_N"/>
</dbReference>
<dbReference type="AlphaFoldDB" id="A0A840D1J0"/>
<dbReference type="InterPro" id="IPR017853">
    <property type="entry name" value="GH"/>
</dbReference>
<comment type="similarity">
    <text evidence="1">Belongs to the glycosyl hydrolase 3 family.</text>
</comment>
<dbReference type="Pfam" id="PF00933">
    <property type="entry name" value="Glyco_hydro_3"/>
    <property type="match status" value="1"/>
</dbReference>
<dbReference type="InterPro" id="IPR026891">
    <property type="entry name" value="Fn3-like"/>
</dbReference>
<dbReference type="PANTHER" id="PTHR42721">
    <property type="entry name" value="SUGAR HYDROLASE-RELATED"/>
    <property type="match status" value="1"/>
</dbReference>
<dbReference type="PANTHER" id="PTHR42721:SF3">
    <property type="entry name" value="BETA-D-XYLOSIDASE 5-RELATED"/>
    <property type="match status" value="1"/>
</dbReference>
<evidence type="ECO:0000313" key="7">
    <source>
        <dbReference type="Proteomes" id="UP000560658"/>
    </source>
</evidence>
<keyword evidence="7" id="KW-1185">Reference proteome</keyword>
<dbReference type="Pfam" id="PF14310">
    <property type="entry name" value="Fn3-like"/>
    <property type="match status" value="1"/>
</dbReference>
<dbReference type="PROSITE" id="PS51820">
    <property type="entry name" value="PA14"/>
    <property type="match status" value="1"/>
</dbReference>
<feature type="signal peptide" evidence="4">
    <location>
        <begin position="1"/>
        <end position="20"/>
    </location>
</feature>
<dbReference type="SUPFAM" id="SSF52279">
    <property type="entry name" value="Beta-D-glucan exohydrolase, C-terminal domain"/>
    <property type="match status" value="1"/>
</dbReference>
<dbReference type="EMBL" id="JACIER010000009">
    <property type="protein sequence ID" value="MBB4044679.1"/>
    <property type="molecule type" value="Genomic_DNA"/>
</dbReference>
<dbReference type="InterPro" id="IPR044993">
    <property type="entry name" value="BXL"/>
</dbReference>
<dbReference type="Gene3D" id="3.20.20.300">
    <property type="entry name" value="Glycoside hydrolase, family 3, N-terminal domain"/>
    <property type="match status" value="1"/>
</dbReference>
<dbReference type="Pfam" id="PF07691">
    <property type="entry name" value="PA14"/>
    <property type="match status" value="1"/>
</dbReference>
<evidence type="ECO:0000256" key="2">
    <source>
        <dbReference type="ARBA" id="ARBA00022729"/>
    </source>
</evidence>
<feature type="chain" id="PRO_5032928492" evidence="4">
    <location>
        <begin position="21"/>
        <end position="865"/>
    </location>
</feature>
<dbReference type="SMART" id="SM00758">
    <property type="entry name" value="PA14"/>
    <property type="match status" value="1"/>
</dbReference>
<dbReference type="PROSITE" id="PS51257">
    <property type="entry name" value="PROKAR_LIPOPROTEIN"/>
    <property type="match status" value="1"/>
</dbReference>
<dbReference type="SMART" id="SM01217">
    <property type="entry name" value="Fn3_like"/>
    <property type="match status" value="1"/>
</dbReference>
<dbReference type="InterPro" id="IPR037524">
    <property type="entry name" value="PA14/GLEYA"/>
</dbReference>
<keyword evidence="2 4" id="KW-0732">Signal</keyword>
<dbReference type="SUPFAM" id="SSF56988">
    <property type="entry name" value="Anthrax protective antigen"/>
    <property type="match status" value="1"/>
</dbReference>
<evidence type="ECO:0000256" key="1">
    <source>
        <dbReference type="ARBA" id="ARBA00005336"/>
    </source>
</evidence>
<dbReference type="GO" id="GO:0009044">
    <property type="term" value="F:xylan 1,4-beta-xylosidase activity"/>
    <property type="evidence" value="ECO:0007669"/>
    <property type="project" value="InterPro"/>
</dbReference>
<dbReference type="GO" id="GO:0031222">
    <property type="term" value="P:arabinan catabolic process"/>
    <property type="evidence" value="ECO:0007669"/>
    <property type="project" value="TreeGrafter"/>
</dbReference>
<dbReference type="EC" id="3.2.1.21" evidence="6"/>
<dbReference type="NCBIfam" id="NF041776">
    <property type="entry name" value="xylosidase_Xyl3A"/>
    <property type="match status" value="1"/>
</dbReference>
<evidence type="ECO:0000313" key="6">
    <source>
        <dbReference type="EMBL" id="MBB4044679.1"/>
    </source>
</evidence>
<keyword evidence="6" id="KW-0326">Glycosidase</keyword>
<dbReference type="GO" id="GO:0046556">
    <property type="term" value="F:alpha-L-arabinofuranosidase activity"/>
    <property type="evidence" value="ECO:0007669"/>
    <property type="project" value="TreeGrafter"/>
</dbReference>
<dbReference type="GO" id="GO:0045493">
    <property type="term" value="P:xylan catabolic process"/>
    <property type="evidence" value="ECO:0007669"/>
    <property type="project" value="InterPro"/>
</dbReference>